<gene>
    <name evidence="2" type="ORF">OJ996_11755</name>
</gene>
<evidence type="ECO:0000256" key="1">
    <source>
        <dbReference type="SAM" id="MobiDB-lite"/>
    </source>
</evidence>
<dbReference type="RefSeq" id="WP_264513777.1">
    <property type="nucleotide sequence ID" value="NZ_JAPDDR010000005.1"/>
</dbReference>
<organism evidence="2 3">
    <name type="scientific">Luteolibacter rhizosphaerae</name>
    <dbReference type="NCBI Taxonomy" id="2989719"/>
    <lineage>
        <taxon>Bacteria</taxon>
        <taxon>Pseudomonadati</taxon>
        <taxon>Verrucomicrobiota</taxon>
        <taxon>Verrucomicrobiia</taxon>
        <taxon>Verrucomicrobiales</taxon>
        <taxon>Verrucomicrobiaceae</taxon>
        <taxon>Luteolibacter</taxon>
    </lineage>
</organism>
<evidence type="ECO:0000313" key="2">
    <source>
        <dbReference type="EMBL" id="MCW1914254.1"/>
    </source>
</evidence>
<dbReference type="Proteomes" id="UP001165653">
    <property type="component" value="Unassembled WGS sequence"/>
</dbReference>
<accession>A0ABT3G336</accession>
<feature type="region of interest" description="Disordered" evidence="1">
    <location>
        <begin position="65"/>
        <end position="84"/>
    </location>
</feature>
<dbReference type="EMBL" id="JAPDDR010000005">
    <property type="protein sequence ID" value="MCW1914254.1"/>
    <property type="molecule type" value="Genomic_DNA"/>
</dbReference>
<evidence type="ECO:0000313" key="3">
    <source>
        <dbReference type="Proteomes" id="UP001165653"/>
    </source>
</evidence>
<sequence>MHVKIGDTVRLPGFPGLLKVEDISGALGTVCWTSATGSVIRGEVFLSQLQPADWYQGKQGYTAHLGEPVPPPFAEERWDPPADA</sequence>
<evidence type="ECO:0008006" key="4">
    <source>
        <dbReference type="Google" id="ProtNLM"/>
    </source>
</evidence>
<name>A0ABT3G336_9BACT</name>
<reference evidence="2" key="1">
    <citation type="submission" date="2022-10" db="EMBL/GenBank/DDBJ databases">
        <title>Luteolibacter sp. GHJ8, whole genome shotgun sequencing project.</title>
        <authorList>
            <person name="Zhao G."/>
            <person name="Shen L."/>
        </authorList>
    </citation>
    <scope>NUCLEOTIDE SEQUENCE</scope>
    <source>
        <strain evidence="2">GHJ8</strain>
    </source>
</reference>
<keyword evidence="3" id="KW-1185">Reference proteome</keyword>
<protein>
    <recommendedName>
        <fullName evidence="4">DUF2158 domain-containing protein</fullName>
    </recommendedName>
</protein>
<feature type="compositionally biased region" description="Basic and acidic residues" evidence="1">
    <location>
        <begin position="74"/>
        <end position="84"/>
    </location>
</feature>
<comment type="caution">
    <text evidence="2">The sequence shown here is derived from an EMBL/GenBank/DDBJ whole genome shotgun (WGS) entry which is preliminary data.</text>
</comment>
<proteinExistence type="predicted"/>